<gene>
    <name evidence="9" type="primary">tsaC</name>
    <name evidence="11" type="ORF">CNF02_03665</name>
</gene>
<organism evidence="11 12">
    <name type="scientific">OM182 bacterium MED-G28</name>
    <dbReference type="NCBI Taxonomy" id="1986256"/>
    <lineage>
        <taxon>Bacteria</taxon>
        <taxon>Pseudomonadati</taxon>
        <taxon>Pseudomonadota</taxon>
        <taxon>Gammaproteobacteria</taxon>
        <taxon>OMG group</taxon>
        <taxon>OM182 clade</taxon>
    </lineage>
</organism>
<dbReference type="InterPro" id="IPR006070">
    <property type="entry name" value="Sua5-like_dom"/>
</dbReference>
<dbReference type="GO" id="GO:0002949">
    <property type="term" value="P:tRNA threonylcarbamoyladenosine modification"/>
    <property type="evidence" value="ECO:0007669"/>
    <property type="project" value="UniProtKB-UniRule"/>
</dbReference>
<comment type="caution">
    <text evidence="11">The sequence shown here is derived from an EMBL/GenBank/DDBJ whole genome shotgun (WGS) entry which is preliminary data.</text>
</comment>
<evidence type="ECO:0000256" key="8">
    <source>
        <dbReference type="ARBA" id="ARBA00048366"/>
    </source>
</evidence>
<comment type="function">
    <text evidence="9">Required for the formation of a threonylcarbamoyl group on adenosine at position 37 (t(6)A37) in tRNAs that read codons beginning with adenine. Catalyzes the conversion of L-threonine, HCO(3)(-)/CO(2) and ATP to give threonylcarbamoyl-AMP (TC-AMP) as the acyladenylate intermediate, with the release of diphosphate.</text>
</comment>
<comment type="catalytic activity">
    <reaction evidence="8 9">
        <text>L-threonine + hydrogencarbonate + ATP = L-threonylcarbamoyladenylate + diphosphate + H2O</text>
        <dbReference type="Rhea" id="RHEA:36407"/>
        <dbReference type="ChEBI" id="CHEBI:15377"/>
        <dbReference type="ChEBI" id="CHEBI:17544"/>
        <dbReference type="ChEBI" id="CHEBI:30616"/>
        <dbReference type="ChEBI" id="CHEBI:33019"/>
        <dbReference type="ChEBI" id="CHEBI:57926"/>
        <dbReference type="ChEBI" id="CHEBI:73682"/>
        <dbReference type="EC" id="2.7.7.87"/>
    </reaction>
</comment>
<evidence type="ECO:0000256" key="4">
    <source>
        <dbReference type="ARBA" id="ARBA00022694"/>
    </source>
</evidence>
<dbReference type="InterPro" id="IPR050156">
    <property type="entry name" value="TC-AMP_synthase_SUA5"/>
</dbReference>
<accession>A0A2A5WEA5</accession>
<dbReference type="InterPro" id="IPR023535">
    <property type="entry name" value="TC-AMP_synthase"/>
</dbReference>
<evidence type="ECO:0000313" key="12">
    <source>
        <dbReference type="Proteomes" id="UP000219329"/>
    </source>
</evidence>
<dbReference type="GO" id="GO:0000049">
    <property type="term" value="F:tRNA binding"/>
    <property type="evidence" value="ECO:0007669"/>
    <property type="project" value="TreeGrafter"/>
</dbReference>
<dbReference type="Proteomes" id="UP000219329">
    <property type="component" value="Unassembled WGS sequence"/>
</dbReference>
<dbReference type="Gene3D" id="3.90.870.10">
    <property type="entry name" value="DHBP synthase"/>
    <property type="match status" value="1"/>
</dbReference>
<dbReference type="GO" id="GO:0003725">
    <property type="term" value="F:double-stranded RNA binding"/>
    <property type="evidence" value="ECO:0007669"/>
    <property type="project" value="InterPro"/>
</dbReference>
<dbReference type="Pfam" id="PF01300">
    <property type="entry name" value="Sua5_yciO_yrdC"/>
    <property type="match status" value="1"/>
</dbReference>
<dbReference type="EC" id="2.7.7.87" evidence="9"/>
<feature type="domain" description="YrdC-like" evidence="10">
    <location>
        <begin position="3"/>
        <end position="184"/>
    </location>
</feature>
<evidence type="ECO:0000256" key="2">
    <source>
        <dbReference type="ARBA" id="ARBA00022490"/>
    </source>
</evidence>
<comment type="similarity">
    <text evidence="9">Belongs to the SUA5 family. TsaC subfamily.</text>
</comment>
<reference evidence="11 12" key="1">
    <citation type="submission" date="2017-08" db="EMBL/GenBank/DDBJ databases">
        <title>Fine stratification of microbial communities through a metagenomic profile of the photic zone.</title>
        <authorList>
            <person name="Haro-Moreno J.M."/>
            <person name="Lopez-Perez M."/>
            <person name="De La Torre J."/>
            <person name="Picazo A."/>
            <person name="Camacho A."/>
            <person name="Rodriguez-Valera F."/>
        </authorList>
    </citation>
    <scope>NUCLEOTIDE SEQUENCE [LARGE SCALE GENOMIC DNA]</scope>
    <source>
        <strain evidence="11">MED-G28</strain>
    </source>
</reference>
<sequence length="184" mass="20204">MGNLELNTAIDFLNQGKLVAYPTEAVWGIGCDPFNQSAVRKILAIKQRPAKKGLILVAADISQISDLVSSLTLAQMELLNSTWPGPTTWLIPDERDLYPAWVKGEHASIAIRVSAHPLIQSLCERFGRPIVSTSANASGQTEIRSQSMVEQQFADNIDYILPGHIGEQRSPSQIRDLISGDILR</sequence>
<dbReference type="EMBL" id="NTJZ01000003">
    <property type="protein sequence ID" value="PDH34466.1"/>
    <property type="molecule type" value="Genomic_DNA"/>
</dbReference>
<dbReference type="GO" id="GO:0005737">
    <property type="term" value="C:cytoplasm"/>
    <property type="evidence" value="ECO:0007669"/>
    <property type="project" value="UniProtKB-SubCell"/>
</dbReference>
<proteinExistence type="inferred from homology"/>
<keyword evidence="6 9" id="KW-0547">Nucleotide-binding</keyword>
<keyword evidence="4 9" id="KW-0819">tRNA processing</keyword>
<evidence type="ECO:0000256" key="6">
    <source>
        <dbReference type="ARBA" id="ARBA00022741"/>
    </source>
</evidence>
<keyword evidence="3 9" id="KW-0808">Transferase</keyword>
<dbReference type="HAMAP" id="MF_01852">
    <property type="entry name" value="TsaC"/>
    <property type="match status" value="1"/>
</dbReference>
<dbReference type="PROSITE" id="PS51163">
    <property type="entry name" value="YRDC"/>
    <property type="match status" value="1"/>
</dbReference>
<comment type="subcellular location">
    <subcellularLocation>
        <location evidence="1 9">Cytoplasm</location>
    </subcellularLocation>
</comment>
<name>A0A2A5WEA5_9GAMM</name>
<dbReference type="FunFam" id="3.90.870.10:FF:000004">
    <property type="entry name" value="Threonylcarbamoyl-AMP synthase"/>
    <property type="match status" value="1"/>
</dbReference>
<dbReference type="GO" id="GO:0061710">
    <property type="term" value="F:L-threonylcarbamoyladenylate synthase"/>
    <property type="evidence" value="ECO:0007669"/>
    <property type="project" value="UniProtKB-EC"/>
</dbReference>
<dbReference type="SUPFAM" id="SSF55821">
    <property type="entry name" value="YrdC/RibB"/>
    <property type="match status" value="1"/>
</dbReference>
<keyword evidence="2 9" id="KW-0963">Cytoplasm</keyword>
<dbReference type="GO" id="GO:0005524">
    <property type="term" value="F:ATP binding"/>
    <property type="evidence" value="ECO:0007669"/>
    <property type="project" value="UniProtKB-UniRule"/>
</dbReference>
<evidence type="ECO:0000259" key="10">
    <source>
        <dbReference type="PROSITE" id="PS51163"/>
    </source>
</evidence>
<evidence type="ECO:0000256" key="5">
    <source>
        <dbReference type="ARBA" id="ARBA00022695"/>
    </source>
</evidence>
<evidence type="ECO:0000256" key="3">
    <source>
        <dbReference type="ARBA" id="ARBA00022679"/>
    </source>
</evidence>
<keyword evidence="7 9" id="KW-0067">ATP-binding</keyword>
<keyword evidence="5 9" id="KW-0548">Nucleotidyltransferase</keyword>
<dbReference type="NCBIfam" id="TIGR00057">
    <property type="entry name" value="L-threonylcarbamoyladenylate synthase"/>
    <property type="match status" value="1"/>
</dbReference>
<evidence type="ECO:0000256" key="1">
    <source>
        <dbReference type="ARBA" id="ARBA00004496"/>
    </source>
</evidence>
<dbReference type="GO" id="GO:0006450">
    <property type="term" value="P:regulation of translational fidelity"/>
    <property type="evidence" value="ECO:0007669"/>
    <property type="project" value="TreeGrafter"/>
</dbReference>
<dbReference type="PANTHER" id="PTHR17490">
    <property type="entry name" value="SUA5"/>
    <property type="match status" value="1"/>
</dbReference>
<protein>
    <recommendedName>
        <fullName evidence="9">Threonylcarbamoyl-AMP synthase</fullName>
        <shortName evidence="9">TC-AMP synthase</shortName>
        <ecNumber evidence="9">2.7.7.87</ecNumber>
    </recommendedName>
    <alternativeName>
        <fullName evidence="9">L-threonylcarbamoyladenylate synthase</fullName>
    </alternativeName>
    <alternativeName>
        <fullName evidence="9">t(6)A37 threonylcarbamoyladenosine biosynthesis protein TsaC</fullName>
    </alternativeName>
    <alternativeName>
        <fullName evidence="9">tRNA threonylcarbamoyladenosine biosynthesis protein TsaC</fullName>
    </alternativeName>
</protein>
<evidence type="ECO:0000256" key="9">
    <source>
        <dbReference type="HAMAP-Rule" id="MF_01852"/>
    </source>
</evidence>
<evidence type="ECO:0000313" key="11">
    <source>
        <dbReference type="EMBL" id="PDH34466.1"/>
    </source>
</evidence>
<dbReference type="InterPro" id="IPR017945">
    <property type="entry name" value="DHBP_synth_RibB-like_a/b_dom"/>
</dbReference>
<dbReference type="PANTHER" id="PTHR17490:SF18">
    <property type="entry name" value="THREONYLCARBAMOYL-AMP SYNTHASE"/>
    <property type="match status" value="1"/>
</dbReference>
<evidence type="ECO:0000256" key="7">
    <source>
        <dbReference type="ARBA" id="ARBA00022840"/>
    </source>
</evidence>
<dbReference type="AlphaFoldDB" id="A0A2A5WEA5"/>